<organism evidence="1 3">
    <name type="scientific">Escherichia coli</name>
    <dbReference type="NCBI Taxonomy" id="562"/>
    <lineage>
        <taxon>Bacteria</taxon>
        <taxon>Pseudomonadati</taxon>
        <taxon>Pseudomonadota</taxon>
        <taxon>Gammaproteobacteria</taxon>
        <taxon>Enterobacterales</taxon>
        <taxon>Enterobacteriaceae</taxon>
        <taxon>Escherichia</taxon>
    </lineage>
</organism>
<dbReference type="AlphaFoldDB" id="A0A1C7CRC1"/>
<accession>A0A1C7CRC1</accession>
<evidence type="ECO:0000313" key="1">
    <source>
        <dbReference type="EMBL" id="OKB75236.1"/>
    </source>
</evidence>
<reference evidence="1 3" key="1">
    <citation type="submission" date="2016-11" db="EMBL/GenBank/DDBJ databases">
        <title>Draft genome sequences of five Shigatoxin-producing Escherichia coli isolates harboring the new recently described Subtilase cytotoxin allelic variant subAB2-3.</title>
        <authorList>
            <person name="Tasara T."/>
            <person name="Fierz L."/>
            <person name="Klumpp J."/>
            <person name="Schmidt H."/>
            <person name="Stephan R."/>
        </authorList>
    </citation>
    <scope>NUCLEOTIDE SEQUENCE [LARGE SCALE GENOMIC DNA]</scope>
    <source>
        <strain evidence="1 3">453</strain>
    </source>
</reference>
<gene>
    <name evidence="1" type="ORF">BMT50_21965</name>
    <name evidence="2" type="ORF">NCTC10418_03271</name>
</gene>
<dbReference type="RefSeq" id="WP_000232638.1">
    <property type="nucleotide sequence ID" value="NZ_BFVZ01000065.1"/>
</dbReference>
<evidence type="ECO:0000313" key="4">
    <source>
        <dbReference type="Proteomes" id="UP000255460"/>
    </source>
</evidence>
<name>A0A1C7CRC1_ECOLX</name>
<evidence type="ECO:0000313" key="2">
    <source>
        <dbReference type="EMBL" id="STE85653.1"/>
    </source>
</evidence>
<dbReference type="Proteomes" id="UP000186595">
    <property type="component" value="Unassembled WGS sequence"/>
</dbReference>
<protein>
    <submittedName>
        <fullName evidence="1">Uncharacterized protein</fullName>
    </submittedName>
</protein>
<evidence type="ECO:0000313" key="3">
    <source>
        <dbReference type="Proteomes" id="UP000186595"/>
    </source>
</evidence>
<dbReference type="EMBL" id="MPGR01000001">
    <property type="protein sequence ID" value="OKB75236.1"/>
    <property type="molecule type" value="Genomic_DNA"/>
</dbReference>
<dbReference type="EMBL" id="UFZQ01000001">
    <property type="protein sequence ID" value="STE85653.1"/>
    <property type="molecule type" value="Genomic_DNA"/>
</dbReference>
<reference evidence="2 4" key="2">
    <citation type="submission" date="2018-06" db="EMBL/GenBank/DDBJ databases">
        <authorList>
            <consortium name="Pathogen Informatics"/>
            <person name="Doyle S."/>
        </authorList>
    </citation>
    <scope>NUCLEOTIDE SEQUENCE [LARGE SCALE GENOMIC DNA]</scope>
    <source>
        <strain evidence="2 4">NCTC10418</strain>
    </source>
</reference>
<sequence length="72" mass="7592">MVGEDLVVINGQLCSKDVAAMLISKVLPTVLEVIAEKVKAGRPDKEVEEAAKTVVHAATEAIILKSLVSPKP</sequence>
<dbReference type="Proteomes" id="UP000255460">
    <property type="component" value="Unassembled WGS sequence"/>
</dbReference>
<proteinExistence type="predicted"/>